<evidence type="ECO:0000313" key="3">
    <source>
        <dbReference type="Proteomes" id="UP001166286"/>
    </source>
</evidence>
<protein>
    <submittedName>
        <fullName evidence="2">Uncharacterized protein</fullName>
    </submittedName>
</protein>
<keyword evidence="1" id="KW-0732">Signal</keyword>
<evidence type="ECO:0000256" key="1">
    <source>
        <dbReference type="SAM" id="SignalP"/>
    </source>
</evidence>
<name>A0AA39QU74_9LECA</name>
<feature type="chain" id="PRO_5041276348" evidence="1">
    <location>
        <begin position="17"/>
        <end position="196"/>
    </location>
</feature>
<keyword evidence="3" id="KW-1185">Reference proteome</keyword>
<reference evidence="2" key="1">
    <citation type="submission" date="2023-03" db="EMBL/GenBank/DDBJ databases">
        <title>Complete genome of Cladonia borealis.</title>
        <authorList>
            <person name="Park H."/>
        </authorList>
    </citation>
    <scope>NUCLEOTIDE SEQUENCE</scope>
    <source>
        <strain evidence="2">ANT050790</strain>
    </source>
</reference>
<proteinExistence type="predicted"/>
<organism evidence="2 3">
    <name type="scientific">Cladonia borealis</name>
    <dbReference type="NCBI Taxonomy" id="184061"/>
    <lineage>
        <taxon>Eukaryota</taxon>
        <taxon>Fungi</taxon>
        <taxon>Dikarya</taxon>
        <taxon>Ascomycota</taxon>
        <taxon>Pezizomycotina</taxon>
        <taxon>Lecanoromycetes</taxon>
        <taxon>OSLEUM clade</taxon>
        <taxon>Lecanoromycetidae</taxon>
        <taxon>Lecanorales</taxon>
        <taxon>Lecanorineae</taxon>
        <taxon>Cladoniaceae</taxon>
        <taxon>Cladonia</taxon>
    </lineage>
</organism>
<evidence type="ECO:0000313" key="2">
    <source>
        <dbReference type="EMBL" id="KAK0508145.1"/>
    </source>
</evidence>
<accession>A0AA39QU74</accession>
<comment type="caution">
    <text evidence="2">The sequence shown here is derived from an EMBL/GenBank/DDBJ whole genome shotgun (WGS) entry which is preliminary data.</text>
</comment>
<dbReference type="AlphaFoldDB" id="A0AA39QU74"/>
<dbReference type="EMBL" id="JAFEKC020000021">
    <property type="protein sequence ID" value="KAK0508145.1"/>
    <property type="molecule type" value="Genomic_DNA"/>
</dbReference>
<dbReference type="Proteomes" id="UP001166286">
    <property type="component" value="Unassembled WGS sequence"/>
</dbReference>
<gene>
    <name evidence="2" type="ORF">JMJ35_009229</name>
</gene>
<sequence length="196" mass="21178">MLFPFRIFIIVAHSLAFVCSQLTLNESAIALPLSAGGFTATTSNATDDWYNTNFACYNGGTGSPATRPKLLECTNALFIMPQDDTVSIFRSGEDASDKYQLPKSFQCLECKITISMFPTITTEGTSWHRIGLDATRLVLSCNGPSVTVSQWRTGGHVRTGASRGILISVYKAPWPPSEADEDTMGMMNGSSITADS</sequence>
<feature type="signal peptide" evidence="1">
    <location>
        <begin position="1"/>
        <end position="16"/>
    </location>
</feature>